<evidence type="ECO:0000313" key="10">
    <source>
        <dbReference type="Proteomes" id="UP000052008"/>
    </source>
</evidence>
<dbReference type="Pfam" id="PF00459">
    <property type="entry name" value="Inositol_P"/>
    <property type="match status" value="1"/>
</dbReference>
<dbReference type="AlphaFoldDB" id="A0A0S7WU63"/>
<organism evidence="9 10">
    <name type="scientific">candidate division TA06 bacterium DG_24</name>
    <dbReference type="NCBI Taxonomy" id="1703770"/>
    <lineage>
        <taxon>Bacteria</taxon>
        <taxon>Bacteria division TA06</taxon>
    </lineage>
</organism>
<feature type="binding site" evidence="7">
    <location>
        <position position="67"/>
    </location>
    <ligand>
        <name>Mg(2+)</name>
        <dbReference type="ChEBI" id="CHEBI:18420"/>
        <label>1</label>
        <note>catalytic</note>
    </ligand>
</feature>
<dbReference type="InterPro" id="IPR033942">
    <property type="entry name" value="IMPase"/>
</dbReference>
<dbReference type="FunFam" id="3.30.540.10:FF:000003">
    <property type="entry name" value="Inositol-1-monophosphatase"/>
    <property type="match status" value="1"/>
</dbReference>
<dbReference type="PRINTS" id="PR01959">
    <property type="entry name" value="SBIMPHPHTASE"/>
</dbReference>
<dbReference type="PATRIC" id="fig|1703770.3.peg.1620"/>
<dbReference type="Gene3D" id="3.40.190.80">
    <property type="match status" value="1"/>
</dbReference>
<dbReference type="GO" id="GO:0007165">
    <property type="term" value="P:signal transduction"/>
    <property type="evidence" value="ECO:0007669"/>
    <property type="project" value="TreeGrafter"/>
</dbReference>
<gene>
    <name evidence="9" type="ORF">AMJ39_04000</name>
</gene>
<dbReference type="EC" id="3.1.3.25" evidence="8"/>
<dbReference type="STRING" id="1703770.AMJ39_04000"/>
<name>A0A0S7WU63_UNCT6</name>
<evidence type="ECO:0000256" key="2">
    <source>
        <dbReference type="ARBA" id="ARBA00001946"/>
    </source>
</evidence>
<feature type="binding site" evidence="7">
    <location>
        <position position="192"/>
    </location>
    <ligand>
        <name>Mg(2+)</name>
        <dbReference type="ChEBI" id="CHEBI:18420"/>
        <label>1</label>
        <note>catalytic</note>
    </ligand>
</feature>
<evidence type="ECO:0000256" key="5">
    <source>
        <dbReference type="ARBA" id="ARBA00022801"/>
    </source>
</evidence>
<comment type="caution">
    <text evidence="9">The sequence shown here is derived from an EMBL/GenBank/DDBJ whole genome shotgun (WGS) entry which is preliminary data.</text>
</comment>
<dbReference type="GO" id="GO:0046854">
    <property type="term" value="P:phosphatidylinositol phosphate biosynthetic process"/>
    <property type="evidence" value="ECO:0007669"/>
    <property type="project" value="InterPro"/>
</dbReference>
<evidence type="ECO:0000256" key="3">
    <source>
        <dbReference type="ARBA" id="ARBA00009759"/>
    </source>
</evidence>
<dbReference type="PANTHER" id="PTHR20854:SF4">
    <property type="entry name" value="INOSITOL-1-MONOPHOSPHATASE-RELATED"/>
    <property type="match status" value="1"/>
</dbReference>
<dbReference type="PROSITE" id="PS00630">
    <property type="entry name" value="IMP_2"/>
    <property type="match status" value="1"/>
</dbReference>
<comment type="similarity">
    <text evidence="3 8">Belongs to the inositol monophosphatase superfamily.</text>
</comment>
<dbReference type="EMBL" id="LIZS01000015">
    <property type="protein sequence ID" value="KPJ53688.1"/>
    <property type="molecule type" value="Genomic_DNA"/>
</dbReference>
<dbReference type="FunFam" id="3.40.190.80:FF:000002">
    <property type="entry name" value="Inositol-1-monophosphatase"/>
    <property type="match status" value="1"/>
</dbReference>
<accession>A0A0S7WU63</accession>
<evidence type="ECO:0000256" key="4">
    <source>
        <dbReference type="ARBA" id="ARBA00022723"/>
    </source>
</evidence>
<feature type="binding site" evidence="7">
    <location>
        <position position="48"/>
    </location>
    <ligand>
        <name>Mg(2+)</name>
        <dbReference type="ChEBI" id="CHEBI:18420"/>
        <label>1</label>
        <note>catalytic</note>
    </ligand>
</feature>
<comment type="cofactor">
    <cofactor evidence="2 7 8">
        <name>Mg(2+)</name>
        <dbReference type="ChEBI" id="CHEBI:18420"/>
    </cofactor>
</comment>
<dbReference type="PANTHER" id="PTHR20854">
    <property type="entry name" value="INOSITOL MONOPHOSPHATASE"/>
    <property type="match status" value="1"/>
</dbReference>
<dbReference type="PROSITE" id="PS00629">
    <property type="entry name" value="IMP_1"/>
    <property type="match status" value="1"/>
</dbReference>
<evidence type="ECO:0000256" key="8">
    <source>
        <dbReference type="RuleBase" id="RU364068"/>
    </source>
</evidence>
<proteinExistence type="inferred from homology"/>
<dbReference type="GO" id="GO:0046872">
    <property type="term" value="F:metal ion binding"/>
    <property type="evidence" value="ECO:0007669"/>
    <property type="project" value="UniProtKB-KW"/>
</dbReference>
<evidence type="ECO:0000256" key="7">
    <source>
        <dbReference type="PIRSR" id="PIRSR600760-2"/>
    </source>
</evidence>
<dbReference type="InterPro" id="IPR020550">
    <property type="entry name" value="Inositol_monophosphatase_CS"/>
</dbReference>
<dbReference type="SUPFAM" id="SSF56655">
    <property type="entry name" value="Carbohydrate phosphatase"/>
    <property type="match status" value="1"/>
</dbReference>
<dbReference type="InterPro" id="IPR000760">
    <property type="entry name" value="Inositol_monophosphatase-like"/>
</dbReference>
<dbReference type="PRINTS" id="PR00377">
    <property type="entry name" value="IMPHPHTASES"/>
</dbReference>
<protein>
    <recommendedName>
        <fullName evidence="8">Inositol-1-monophosphatase</fullName>
        <ecNumber evidence="8">3.1.3.25</ecNumber>
    </recommendedName>
</protein>
<evidence type="ECO:0000313" key="9">
    <source>
        <dbReference type="EMBL" id="KPJ53688.1"/>
    </source>
</evidence>
<evidence type="ECO:0000256" key="6">
    <source>
        <dbReference type="ARBA" id="ARBA00022842"/>
    </source>
</evidence>
<keyword evidence="4 7" id="KW-0479">Metal-binding</keyword>
<feature type="binding site" evidence="7">
    <location>
        <position position="66"/>
    </location>
    <ligand>
        <name>Mg(2+)</name>
        <dbReference type="ChEBI" id="CHEBI:18420"/>
        <label>1</label>
        <note>catalytic</note>
    </ligand>
</feature>
<feature type="binding site" evidence="7">
    <location>
        <position position="64"/>
    </location>
    <ligand>
        <name>Mg(2+)</name>
        <dbReference type="ChEBI" id="CHEBI:18420"/>
        <label>1</label>
        <note>catalytic</note>
    </ligand>
</feature>
<dbReference type="CDD" id="cd01639">
    <property type="entry name" value="IMPase"/>
    <property type="match status" value="1"/>
</dbReference>
<comment type="catalytic activity">
    <reaction evidence="1 8">
        <text>a myo-inositol phosphate + H2O = myo-inositol + phosphate</text>
        <dbReference type="Rhea" id="RHEA:24056"/>
        <dbReference type="ChEBI" id="CHEBI:15377"/>
        <dbReference type="ChEBI" id="CHEBI:17268"/>
        <dbReference type="ChEBI" id="CHEBI:43474"/>
        <dbReference type="ChEBI" id="CHEBI:84139"/>
        <dbReference type="EC" id="3.1.3.25"/>
    </reaction>
</comment>
<dbReference type="GO" id="GO:0008934">
    <property type="term" value="F:inositol monophosphate 1-phosphatase activity"/>
    <property type="evidence" value="ECO:0007669"/>
    <property type="project" value="InterPro"/>
</dbReference>
<dbReference type="Gene3D" id="3.30.540.10">
    <property type="entry name" value="Fructose-1,6-Bisphosphatase, subunit A, domain 1"/>
    <property type="match status" value="1"/>
</dbReference>
<dbReference type="GO" id="GO:0006020">
    <property type="term" value="P:inositol metabolic process"/>
    <property type="evidence" value="ECO:0007669"/>
    <property type="project" value="TreeGrafter"/>
</dbReference>
<keyword evidence="6 7" id="KW-0460">Magnesium</keyword>
<dbReference type="InterPro" id="IPR020583">
    <property type="entry name" value="Inositol_monoP_metal-BS"/>
</dbReference>
<dbReference type="InterPro" id="IPR022337">
    <property type="entry name" value="Inositol_monophosphatase_SuhB"/>
</dbReference>
<evidence type="ECO:0000256" key="1">
    <source>
        <dbReference type="ARBA" id="ARBA00001033"/>
    </source>
</evidence>
<keyword evidence="5 8" id="KW-0378">Hydrolase</keyword>
<reference evidence="9 10" key="1">
    <citation type="journal article" date="2015" name="Microbiome">
        <title>Genomic resolution of linkages in carbon, nitrogen, and sulfur cycling among widespread estuary sediment bacteria.</title>
        <authorList>
            <person name="Baker B.J."/>
            <person name="Lazar C.S."/>
            <person name="Teske A.P."/>
            <person name="Dick G.J."/>
        </authorList>
    </citation>
    <scope>NUCLEOTIDE SEQUENCE [LARGE SCALE GENOMIC DNA]</scope>
    <source>
        <strain evidence="9">DG_24</strain>
    </source>
</reference>
<sequence>MLLSGFGKAEQIDHKGAVDLVTEYDRAAEEAIVNVIRARHPDHAIVAEEGHGAEGRSPWRWFVDPLDGTTNYAHGYPCFSVSIAAEHAGQTVLGVVHDPLHKEAFTAVRGEGALLNGNPIRVSRTDELSESLLATGFPYDVRVHKDNNLNHFGSFVVRAQAVRRDGSAALDLCYVAAGRFDGFWELKLAPWDVAAGTLIVLEAGGRITDFSGESEEIDGREIVASNGLIHDAMLSVLAAGQAGE</sequence>
<dbReference type="Proteomes" id="UP000052008">
    <property type="component" value="Unassembled WGS sequence"/>
</dbReference>